<sequence>MTATLDADATQRLVSDLLTQPWVIDLFTDVATRQAGSMAQVEKLRPLGATNHAFWPFHAPQFPLSIARAKGSRITAVDGNTYLDCHLGFGAQALHGHNPEPVVAAVRDLLGTSTGNGYLHPVESELIGVLQGFLPHCEKFAFLNSGTDATAAAIRLARAHTGKRMVAKFEGSLHGVHDLAAHNTAFWYHGHPVQPFPEVGPNGVTPTPALKGVPIADNGELLVLPNDAKLAIELIERHRDQLACVLGEAVSSSFPFPEHTVPIIKATAAASRDLGIPFILDEVLTGFRYGPGGAAAHFDIPADLHTYGKVVSALGIPLSVVAGKAALIEHTQTSGMPLTDLGRKTSVQTTHAGNHLALAASLATLTLLRDQGDAYYTRTRAKVDRLRSGLAAFRAETGIPLRLLGFGDFIGSFGFTAEESYSDYRDFASAINPIALFLMTLLLRRRGVYALSLPMLFTGDAHSEADLDELFAAVTDSAREMAANDFPFILG</sequence>
<dbReference type="GO" id="GO:0008483">
    <property type="term" value="F:transaminase activity"/>
    <property type="evidence" value="ECO:0007669"/>
    <property type="project" value="UniProtKB-KW"/>
</dbReference>
<dbReference type="AlphaFoldDB" id="W7IUL6"/>
<dbReference type="Proteomes" id="UP000019277">
    <property type="component" value="Unassembled WGS sequence"/>
</dbReference>
<evidence type="ECO:0000256" key="2">
    <source>
        <dbReference type="ARBA" id="ARBA00022898"/>
    </source>
</evidence>
<organism evidence="4 5">
    <name type="scientific">Actinokineospora spheciospongiae</name>
    <dbReference type="NCBI Taxonomy" id="909613"/>
    <lineage>
        <taxon>Bacteria</taxon>
        <taxon>Bacillati</taxon>
        <taxon>Actinomycetota</taxon>
        <taxon>Actinomycetes</taxon>
        <taxon>Pseudonocardiales</taxon>
        <taxon>Pseudonocardiaceae</taxon>
        <taxon>Actinokineospora</taxon>
    </lineage>
</organism>
<dbReference type="STRING" id="909613.UO65_0217"/>
<comment type="similarity">
    <text evidence="3">Belongs to the class-III pyridoxal-phosphate-dependent aminotransferase family.</text>
</comment>
<keyword evidence="4" id="KW-0032">Aminotransferase</keyword>
<dbReference type="Gene3D" id="3.90.1150.10">
    <property type="entry name" value="Aspartate Aminotransferase, domain 1"/>
    <property type="match status" value="1"/>
</dbReference>
<dbReference type="EMBL" id="AYXG01000004">
    <property type="protein sequence ID" value="EWC64610.1"/>
    <property type="molecule type" value="Genomic_DNA"/>
</dbReference>
<dbReference type="EC" id="5.4.3.8" evidence="4"/>
<dbReference type="Pfam" id="PF00202">
    <property type="entry name" value="Aminotran_3"/>
    <property type="match status" value="1"/>
</dbReference>
<comment type="caution">
    <text evidence="4">The sequence shown here is derived from an EMBL/GenBank/DDBJ whole genome shotgun (WGS) entry which is preliminary data.</text>
</comment>
<dbReference type="OrthoDB" id="9801052at2"/>
<protein>
    <submittedName>
        <fullName evidence="4">Glutamate-1-semialdehyde aminotransferase</fullName>
        <ecNumber evidence="4">5.4.3.8</ecNumber>
    </submittedName>
</protein>
<evidence type="ECO:0000256" key="1">
    <source>
        <dbReference type="ARBA" id="ARBA00001933"/>
    </source>
</evidence>
<accession>W7IUL6</accession>
<comment type="cofactor">
    <cofactor evidence="1">
        <name>pyridoxal 5'-phosphate</name>
        <dbReference type="ChEBI" id="CHEBI:597326"/>
    </cofactor>
</comment>
<dbReference type="PANTHER" id="PTHR43713:SF3">
    <property type="entry name" value="GLUTAMATE-1-SEMIALDEHYDE 2,1-AMINOMUTASE 1, CHLOROPLASTIC-RELATED"/>
    <property type="match status" value="1"/>
</dbReference>
<keyword evidence="5" id="KW-1185">Reference proteome</keyword>
<dbReference type="GO" id="GO:0042286">
    <property type="term" value="F:glutamate-1-semialdehyde 2,1-aminomutase activity"/>
    <property type="evidence" value="ECO:0007669"/>
    <property type="project" value="UniProtKB-EC"/>
</dbReference>
<dbReference type="InterPro" id="IPR015422">
    <property type="entry name" value="PyrdxlP-dep_Trfase_small"/>
</dbReference>
<dbReference type="InterPro" id="IPR015424">
    <property type="entry name" value="PyrdxlP-dep_Trfase"/>
</dbReference>
<evidence type="ECO:0000313" key="5">
    <source>
        <dbReference type="Proteomes" id="UP000019277"/>
    </source>
</evidence>
<keyword evidence="4" id="KW-0413">Isomerase</keyword>
<keyword evidence="4" id="KW-0808">Transferase</keyword>
<gene>
    <name evidence="4" type="ORF">UO65_0217</name>
</gene>
<dbReference type="PATRIC" id="fig|909613.9.peg.225"/>
<dbReference type="Gene3D" id="3.40.640.10">
    <property type="entry name" value="Type I PLP-dependent aspartate aminotransferase-like (Major domain)"/>
    <property type="match status" value="1"/>
</dbReference>
<dbReference type="eggNOG" id="COG0001">
    <property type="taxonomic scope" value="Bacteria"/>
</dbReference>
<dbReference type="GO" id="GO:0030170">
    <property type="term" value="F:pyridoxal phosphate binding"/>
    <property type="evidence" value="ECO:0007669"/>
    <property type="project" value="InterPro"/>
</dbReference>
<dbReference type="SUPFAM" id="SSF53383">
    <property type="entry name" value="PLP-dependent transferases"/>
    <property type="match status" value="1"/>
</dbReference>
<reference evidence="4 5" key="1">
    <citation type="journal article" date="2014" name="Genome Announc.">
        <title>Draft Genome Sequence of the Antitrypanosomally Active Sponge-Associated Bacterium Actinokineospora sp. Strain EG49.</title>
        <authorList>
            <person name="Harjes J."/>
            <person name="Ryu T."/>
            <person name="Abdelmohsen U.R."/>
            <person name="Moitinho-Silva L."/>
            <person name="Horn H."/>
            <person name="Ravasi T."/>
            <person name="Hentschel U."/>
        </authorList>
    </citation>
    <scope>NUCLEOTIDE SEQUENCE [LARGE SCALE GENOMIC DNA]</scope>
    <source>
        <strain evidence="4 5">EG49</strain>
    </source>
</reference>
<evidence type="ECO:0000313" key="4">
    <source>
        <dbReference type="EMBL" id="EWC64610.1"/>
    </source>
</evidence>
<evidence type="ECO:0000256" key="3">
    <source>
        <dbReference type="RuleBase" id="RU003560"/>
    </source>
</evidence>
<dbReference type="RefSeq" id="WP_052020374.1">
    <property type="nucleotide sequence ID" value="NZ_AYXG01000004.1"/>
</dbReference>
<dbReference type="InterPro" id="IPR005814">
    <property type="entry name" value="Aminotrans_3"/>
</dbReference>
<proteinExistence type="inferred from homology"/>
<keyword evidence="2 3" id="KW-0663">Pyridoxal phosphate</keyword>
<dbReference type="PANTHER" id="PTHR43713">
    <property type="entry name" value="GLUTAMATE-1-SEMIALDEHYDE 2,1-AMINOMUTASE"/>
    <property type="match status" value="1"/>
</dbReference>
<name>W7IUL6_9PSEU</name>
<dbReference type="InterPro" id="IPR015421">
    <property type="entry name" value="PyrdxlP-dep_Trfase_major"/>
</dbReference>